<evidence type="ECO:0000256" key="3">
    <source>
        <dbReference type="SAM" id="SignalP"/>
    </source>
</evidence>
<dbReference type="GO" id="GO:0030288">
    <property type="term" value="C:outer membrane-bounded periplasmic space"/>
    <property type="evidence" value="ECO:0007669"/>
    <property type="project" value="TreeGrafter"/>
</dbReference>
<evidence type="ECO:0000313" key="5">
    <source>
        <dbReference type="Proteomes" id="UP000316093"/>
    </source>
</evidence>
<name>A0A4Y5Z5S8_9GAMM</name>
<dbReference type="InterPro" id="IPR050645">
    <property type="entry name" value="Histidine_acid_phosphatase"/>
</dbReference>
<sequence>MSMSMTFRIVGLLLALGMLSPGDTLADDGSQATVVQRIILMRHGIRSPTKAPADLARYASEPWPAWPVAPGLLTPHGIDTLRSLGKRMRRDLADAGLPADACKREVRVIADSTPRNQASAKALLEGLSPSCAPVWQAFPVGQDDPLFRGTGGGDDDDKAGIDAAAIDDTTRATMAELQQVLLGCHDDACLARAKSDGKQVLLGGDAAKALKTAGSLSENIMLAYVQGMPAAQFGWGRLDAEGVARVIGLHNASFRLAHATPEASRGRGGNMLAHISATLAEAAGRPTTVKALAPAGTRVLVLIGHDTDLAAQAGLLGLDWQAATKGDDFPPGGALVYDLVKVPGGYAVRLSVAMPTLAALRAGDVIPANAVVLKSLPQPDCGAIALCPISSFAATSGRAVGDAVSVSAANEPMTSAVGAP</sequence>
<evidence type="ECO:0000256" key="1">
    <source>
        <dbReference type="ARBA" id="ARBA00005375"/>
    </source>
</evidence>
<dbReference type="Proteomes" id="UP000316093">
    <property type="component" value="Chromosome"/>
</dbReference>
<dbReference type="InterPro" id="IPR029033">
    <property type="entry name" value="His_PPase_superfam"/>
</dbReference>
<keyword evidence="2" id="KW-0378">Hydrolase</keyword>
<comment type="similarity">
    <text evidence="1">Belongs to the histidine acid phosphatase family.</text>
</comment>
<proteinExistence type="inferred from homology"/>
<reference evidence="4 5" key="1">
    <citation type="submission" date="2019-06" db="EMBL/GenBank/DDBJ databases">
        <title>A complete genome sequence for Luteibacter pinisoli MAH-14.</title>
        <authorList>
            <person name="Baltrus D.A."/>
        </authorList>
    </citation>
    <scope>NUCLEOTIDE SEQUENCE [LARGE SCALE GENOMIC DNA]</scope>
    <source>
        <strain evidence="4 5">MAH-14</strain>
    </source>
</reference>
<dbReference type="Pfam" id="PF00328">
    <property type="entry name" value="His_Phos_2"/>
    <property type="match status" value="1"/>
</dbReference>
<evidence type="ECO:0000313" key="4">
    <source>
        <dbReference type="EMBL" id="QDE39703.1"/>
    </source>
</evidence>
<dbReference type="Gene3D" id="3.40.50.1240">
    <property type="entry name" value="Phosphoglycerate mutase-like"/>
    <property type="match status" value="2"/>
</dbReference>
<dbReference type="InterPro" id="IPR000560">
    <property type="entry name" value="His_Pase_clade-2"/>
</dbReference>
<dbReference type="SUPFAM" id="SSF53254">
    <property type="entry name" value="Phosphoglycerate mutase-like"/>
    <property type="match status" value="1"/>
</dbReference>
<dbReference type="PANTHER" id="PTHR11567:SF110">
    <property type="entry name" value="2-PHOSPHOXYLOSE PHOSPHATASE 1"/>
    <property type="match status" value="1"/>
</dbReference>
<dbReference type="GO" id="GO:0050308">
    <property type="term" value="F:sugar-phosphatase activity"/>
    <property type="evidence" value="ECO:0007669"/>
    <property type="project" value="TreeGrafter"/>
</dbReference>
<feature type="signal peptide" evidence="3">
    <location>
        <begin position="1"/>
        <end position="26"/>
    </location>
</feature>
<gene>
    <name evidence="4" type="ORF">FIV34_11065</name>
</gene>
<dbReference type="PANTHER" id="PTHR11567">
    <property type="entry name" value="ACID PHOSPHATASE-RELATED"/>
    <property type="match status" value="1"/>
</dbReference>
<keyword evidence="3" id="KW-0732">Signal</keyword>
<feature type="chain" id="PRO_5021338581" evidence="3">
    <location>
        <begin position="27"/>
        <end position="420"/>
    </location>
</feature>
<evidence type="ECO:0000256" key="2">
    <source>
        <dbReference type="ARBA" id="ARBA00022801"/>
    </source>
</evidence>
<dbReference type="EMBL" id="CP041046">
    <property type="protein sequence ID" value="QDE39703.1"/>
    <property type="molecule type" value="Genomic_DNA"/>
</dbReference>
<protein>
    <submittedName>
        <fullName evidence="4">Histidine-type phosphatase</fullName>
    </submittedName>
</protein>
<organism evidence="4 5">
    <name type="scientific">Luteibacter pinisoli</name>
    <dbReference type="NCBI Taxonomy" id="2589080"/>
    <lineage>
        <taxon>Bacteria</taxon>
        <taxon>Pseudomonadati</taxon>
        <taxon>Pseudomonadota</taxon>
        <taxon>Gammaproteobacteria</taxon>
        <taxon>Lysobacterales</taxon>
        <taxon>Rhodanobacteraceae</taxon>
        <taxon>Luteibacter</taxon>
    </lineage>
</organism>
<dbReference type="KEGG" id="lpy:FIV34_11065"/>
<accession>A0A4Y5Z5S8</accession>
<dbReference type="CDD" id="cd07061">
    <property type="entry name" value="HP_HAP_like"/>
    <property type="match status" value="1"/>
</dbReference>
<dbReference type="AlphaFoldDB" id="A0A4Y5Z5S8"/>
<keyword evidence="5" id="KW-1185">Reference proteome</keyword>
<dbReference type="OrthoDB" id="395886at2"/>